<organism evidence="7 8">
    <name type="scientific">Olpidium bornovanus</name>
    <dbReference type="NCBI Taxonomy" id="278681"/>
    <lineage>
        <taxon>Eukaryota</taxon>
        <taxon>Fungi</taxon>
        <taxon>Fungi incertae sedis</taxon>
        <taxon>Olpidiomycota</taxon>
        <taxon>Olpidiomycotina</taxon>
        <taxon>Olpidiomycetes</taxon>
        <taxon>Olpidiales</taxon>
        <taxon>Olpidiaceae</taxon>
        <taxon>Olpidium</taxon>
    </lineage>
</organism>
<name>A0A8H7ZWT3_9FUNG</name>
<evidence type="ECO:0000256" key="2">
    <source>
        <dbReference type="ARBA" id="ARBA00022692"/>
    </source>
</evidence>
<evidence type="ECO:0000256" key="1">
    <source>
        <dbReference type="ARBA" id="ARBA00004141"/>
    </source>
</evidence>
<comment type="similarity">
    <text evidence="5">Belongs to the major facilitator superfamily. Proton-dependent oligopeptide transporter (POT/PTR) (TC 2.A.17) family.</text>
</comment>
<dbReference type="Proteomes" id="UP000673691">
    <property type="component" value="Unassembled WGS sequence"/>
</dbReference>
<evidence type="ECO:0000313" key="8">
    <source>
        <dbReference type="Proteomes" id="UP000673691"/>
    </source>
</evidence>
<dbReference type="GO" id="GO:0016020">
    <property type="term" value="C:membrane"/>
    <property type="evidence" value="ECO:0007669"/>
    <property type="project" value="UniProtKB-SubCell"/>
</dbReference>
<dbReference type="GO" id="GO:0006857">
    <property type="term" value="P:oligopeptide transport"/>
    <property type="evidence" value="ECO:0007669"/>
    <property type="project" value="InterPro"/>
</dbReference>
<keyword evidence="8" id="KW-1185">Reference proteome</keyword>
<dbReference type="OrthoDB" id="8904098at2759"/>
<dbReference type="InterPro" id="IPR036259">
    <property type="entry name" value="MFS_trans_sf"/>
</dbReference>
<dbReference type="InterPro" id="IPR018456">
    <property type="entry name" value="PTR2_symporter_CS"/>
</dbReference>
<dbReference type="EMBL" id="JAEFCI010005211">
    <property type="protein sequence ID" value="KAG5460443.1"/>
    <property type="molecule type" value="Genomic_DNA"/>
</dbReference>
<accession>A0A8H7ZWT3</accession>
<evidence type="ECO:0000256" key="5">
    <source>
        <dbReference type="RuleBase" id="RU003755"/>
    </source>
</evidence>
<comment type="subcellular location">
    <subcellularLocation>
        <location evidence="1 5">Membrane</location>
        <topology evidence="1 5">Multi-pass membrane protein</topology>
    </subcellularLocation>
</comment>
<keyword evidence="5" id="KW-0813">Transport</keyword>
<reference evidence="7 8" key="1">
    <citation type="journal article" name="Sci. Rep.">
        <title>Genome-scale phylogenetic analyses confirm Olpidium as the closest living zoosporic fungus to the non-flagellated, terrestrial fungi.</title>
        <authorList>
            <person name="Chang Y."/>
            <person name="Rochon D."/>
            <person name="Sekimoto S."/>
            <person name="Wang Y."/>
            <person name="Chovatia M."/>
            <person name="Sandor L."/>
            <person name="Salamov A."/>
            <person name="Grigoriev I.V."/>
            <person name="Stajich J.E."/>
            <person name="Spatafora J.W."/>
        </authorList>
    </citation>
    <scope>NUCLEOTIDE SEQUENCE [LARGE SCALE GENOMIC DNA]</scope>
    <source>
        <strain evidence="7">S191</strain>
    </source>
</reference>
<comment type="caution">
    <text evidence="7">The sequence shown here is derived from an EMBL/GenBank/DDBJ whole genome shotgun (WGS) entry which is preliminary data.</text>
</comment>
<dbReference type="Gene3D" id="1.20.1250.20">
    <property type="entry name" value="MFS general substrate transporter like domains"/>
    <property type="match status" value="1"/>
</dbReference>
<keyword evidence="2 5" id="KW-0812">Transmembrane</keyword>
<dbReference type="GO" id="GO:0022857">
    <property type="term" value="F:transmembrane transporter activity"/>
    <property type="evidence" value="ECO:0007669"/>
    <property type="project" value="InterPro"/>
</dbReference>
<dbReference type="PROSITE" id="PS01023">
    <property type="entry name" value="PTR2_2"/>
    <property type="match status" value="1"/>
</dbReference>
<dbReference type="InterPro" id="IPR000109">
    <property type="entry name" value="POT_fam"/>
</dbReference>
<evidence type="ECO:0000256" key="6">
    <source>
        <dbReference type="SAM" id="Phobius"/>
    </source>
</evidence>
<evidence type="ECO:0000256" key="4">
    <source>
        <dbReference type="ARBA" id="ARBA00023136"/>
    </source>
</evidence>
<sequence>MKPCVSSHGGDQYLSMQSLLLTRFYALFYASINIGAITYVPRKRCGAARARLPSDVRSVGCFGANACYPLAFMVPSVFFLVALVVFVVGKKHYRIVPPAGTFLPWVGLKAVAKASFRFLKAPPAERKSTDGWLNFVSADYGKETTLSCYHLRPRIDRVATAVRAYGPLLHFQLEDHWRAVNEHQFRASHYFPPSDVNFRLPLFGEARPNAATSEADADRFLRCPPGLRSQCRPPMARRPRIRRCACGRWRRA</sequence>
<proteinExistence type="inferred from homology"/>
<gene>
    <name evidence="7" type="ORF">BJ554DRAFT_7506</name>
</gene>
<feature type="transmembrane region" description="Helical" evidence="6">
    <location>
        <begin position="20"/>
        <end position="40"/>
    </location>
</feature>
<feature type="transmembrane region" description="Helical" evidence="6">
    <location>
        <begin position="61"/>
        <end position="88"/>
    </location>
</feature>
<dbReference type="Pfam" id="PF00854">
    <property type="entry name" value="PTR2"/>
    <property type="match status" value="1"/>
</dbReference>
<evidence type="ECO:0000313" key="7">
    <source>
        <dbReference type="EMBL" id="KAG5460443.1"/>
    </source>
</evidence>
<evidence type="ECO:0000256" key="3">
    <source>
        <dbReference type="ARBA" id="ARBA00022989"/>
    </source>
</evidence>
<keyword evidence="4 6" id="KW-0472">Membrane</keyword>
<protein>
    <submittedName>
        <fullName evidence="7">POT family-domain-containing protein</fullName>
    </submittedName>
</protein>
<dbReference type="AlphaFoldDB" id="A0A8H7ZWT3"/>
<keyword evidence="3 6" id="KW-1133">Transmembrane helix</keyword>